<sequence>MTIPLSAVDSHLARNARFSSIYQEDHPWLERRLRDGLRNREDAQDVASETFTQLLQAPALHQLKEPRAMLVTIARRITWRLWRRRELEKAWLDMLHTLPEPVEPSAESRFQTLRALQTLDAILDGLSAKARMAFLYSQLDGMTHVEIAHRLKVSPTMVRKYIAQALLRCCAAFDA</sequence>
<keyword evidence="3" id="KW-0731">Sigma factor</keyword>
<reference evidence="7 8" key="1">
    <citation type="submission" date="2023-08" db="EMBL/GenBank/DDBJ databases">
        <title>Achromobacter seleniivolatilans sp. nov., isolated from seleniferous soil.</title>
        <authorList>
            <person name="Zhang S."/>
            <person name="Li K."/>
            <person name="Peng J."/>
            <person name="Zhao Q."/>
            <person name="Wang H."/>
            <person name="Guo Y."/>
        </authorList>
    </citation>
    <scope>NUCLEOTIDE SEQUENCE [LARGE SCALE GENOMIC DNA]</scope>
    <source>
        <strain evidence="7 8">R39</strain>
    </source>
</reference>
<evidence type="ECO:0000256" key="4">
    <source>
        <dbReference type="ARBA" id="ARBA00023163"/>
    </source>
</evidence>
<dbReference type="Pfam" id="PF08281">
    <property type="entry name" value="Sigma70_r4_2"/>
    <property type="match status" value="1"/>
</dbReference>
<keyword evidence="2" id="KW-0805">Transcription regulation</keyword>
<accession>A0ABY9M451</accession>
<dbReference type="InterPro" id="IPR007627">
    <property type="entry name" value="RNA_pol_sigma70_r2"/>
</dbReference>
<evidence type="ECO:0000313" key="8">
    <source>
        <dbReference type="Proteomes" id="UP001234798"/>
    </source>
</evidence>
<proteinExistence type="inferred from homology"/>
<dbReference type="InterPro" id="IPR039425">
    <property type="entry name" value="RNA_pol_sigma-70-like"/>
</dbReference>
<name>A0ABY9M451_9BURK</name>
<dbReference type="InterPro" id="IPR013249">
    <property type="entry name" value="RNA_pol_sigma70_r4_t2"/>
</dbReference>
<protein>
    <submittedName>
        <fullName evidence="7">Sigma-70 family RNA polymerase sigma factor</fullName>
    </submittedName>
</protein>
<evidence type="ECO:0000256" key="3">
    <source>
        <dbReference type="ARBA" id="ARBA00023082"/>
    </source>
</evidence>
<feature type="domain" description="RNA polymerase sigma-70 region 2" evidence="5">
    <location>
        <begin position="22"/>
        <end position="85"/>
    </location>
</feature>
<dbReference type="InterPro" id="IPR014284">
    <property type="entry name" value="RNA_pol_sigma-70_dom"/>
</dbReference>
<evidence type="ECO:0000256" key="2">
    <source>
        <dbReference type="ARBA" id="ARBA00023015"/>
    </source>
</evidence>
<dbReference type="NCBIfam" id="TIGR02937">
    <property type="entry name" value="sigma70-ECF"/>
    <property type="match status" value="1"/>
</dbReference>
<dbReference type="InterPro" id="IPR036388">
    <property type="entry name" value="WH-like_DNA-bd_sf"/>
</dbReference>
<dbReference type="RefSeq" id="WP_306945700.1">
    <property type="nucleotide sequence ID" value="NZ_CP132976.1"/>
</dbReference>
<dbReference type="Pfam" id="PF04542">
    <property type="entry name" value="Sigma70_r2"/>
    <property type="match status" value="1"/>
</dbReference>
<feature type="domain" description="RNA polymerase sigma factor 70 region 4 type 2" evidence="6">
    <location>
        <begin position="117"/>
        <end position="169"/>
    </location>
</feature>
<keyword evidence="8" id="KW-1185">Reference proteome</keyword>
<organism evidence="7 8">
    <name type="scientific">Achromobacter seleniivolatilans</name>
    <dbReference type="NCBI Taxonomy" id="3047478"/>
    <lineage>
        <taxon>Bacteria</taxon>
        <taxon>Pseudomonadati</taxon>
        <taxon>Pseudomonadota</taxon>
        <taxon>Betaproteobacteria</taxon>
        <taxon>Burkholderiales</taxon>
        <taxon>Alcaligenaceae</taxon>
        <taxon>Achromobacter</taxon>
    </lineage>
</organism>
<dbReference type="SUPFAM" id="SSF88946">
    <property type="entry name" value="Sigma2 domain of RNA polymerase sigma factors"/>
    <property type="match status" value="1"/>
</dbReference>
<dbReference type="InterPro" id="IPR013325">
    <property type="entry name" value="RNA_pol_sigma_r2"/>
</dbReference>
<keyword evidence="4" id="KW-0804">Transcription</keyword>
<dbReference type="Gene3D" id="1.10.10.10">
    <property type="entry name" value="Winged helix-like DNA-binding domain superfamily/Winged helix DNA-binding domain"/>
    <property type="match status" value="1"/>
</dbReference>
<evidence type="ECO:0000259" key="5">
    <source>
        <dbReference type="Pfam" id="PF04542"/>
    </source>
</evidence>
<evidence type="ECO:0000313" key="7">
    <source>
        <dbReference type="EMBL" id="WMD21725.1"/>
    </source>
</evidence>
<evidence type="ECO:0000256" key="1">
    <source>
        <dbReference type="ARBA" id="ARBA00010641"/>
    </source>
</evidence>
<evidence type="ECO:0000259" key="6">
    <source>
        <dbReference type="Pfam" id="PF08281"/>
    </source>
</evidence>
<dbReference type="EMBL" id="CP132976">
    <property type="protein sequence ID" value="WMD21725.1"/>
    <property type="molecule type" value="Genomic_DNA"/>
</dbReference>
<gene>
    <name evidence="7" type="ORF">RAS12_04930</name>
</gene>
<dbReference type="PANTHER" id="PTHR43133">
    <property type="entry name" value="RNA POLYMERASE ECF-TYPE SIGMA FACTO"/>
    <property type="match status" value="1"/>
</dbReference>
<dbReference type="InterPro" id="IPR013324">
    <property type="entry name" value="RNA_pol_sigma_r3/r4-like"/>
</dbReference>
<dbReference type="PANTHER" id="PTHR43133:SF63">
    <property type="entry name" value="RNA POLYMERASE SIGMA FACTOR FECI-RELATED"/>
    <property type="match status" value="1"/>
</dbReference>
<dbReference type="Proteomes" id="UP001234798">
    <property type="component" value="Chromosome"/>
</dbReference>
<dbReference type="Gene3D" id="1.10.1740.10">
    <property type="match status" value="1"/>
</dbReference>
<comment type="similarity">
    <text evidence="1">Belongs to the sigma-70 factor family. ECF subfamily.</text>
</comment>
<dbReference type="SUPFAM" id="SSF88659">
    <property type="entry name" value="Sigma3 and sigma4 domains of RNA polymerase sigma factors"/>
    <property type="match status" value="1"/>
</dbReference>